<gene>
    <name evidence="2" type="ORF">RS82_00740</name>
</gene>
<dbReference type="PATRIC" id="fig|69370.6.peg.764"/>
<dbReference type="EMBL" id="JYJA01000025">
    <property type="protein sequence ID" value="KJL44568.1"/>
    <property type="molecule type" value="Genomic_DNA"/>
</dbReference>
<dbReference type="Proteomes" id="UP000034098">
    <property type="component" value="Unassembled WGS sequence"/>
</dbReference>
<evidence type="ECO:0000313" key="3">
    <source>
        <dbReference type="Proteomes" id="UP000034098"/>
    </source>
</evidence>
<dbReference type="InterPro" id="IPR029010">
    <property type="entry name" value="ThuA-like"/>
</dbReference>
<evidence type="ECO:0000313" key="2">
    <source>
        <dbReference type="EMBL" id="KJL44568.1"/>
    </source>
</evidence>
<feature type="domain" description="ThuA-like" evidence="1">
    <location>
        <begin position="31"/>
        <end position="230"/>
    </location>
</feature>
<dbReference type="SUPFAM" id="SSF52317">
    <property type="entry name" value="Class I glutamine amidotransferase-like"/>
    <property type="match status" value="1"/>
</dbReference>
<reference evidence="2 3" key="1">
    <citation type="submission" date="2015-02" db="EMBL/GenBank/DDBJ databases">
        <title>Draft genome sequences of ten Microbacterium spp. with emphasis on heavy metal contaminated environments.</title>
        <authorList>
            <person name="Corretto E."/>
        </authorList>
    </citation>
    <scope>NUCLEOTIDE SEQUENCE [LARGE SCALE GENOMIC DNA]</scope>
    <source>
        <strain evidence="2 3">DSM 8608</strain>
    </source>
</reference>
<accession>A0A0M2HJP9</accession>
<protein>
    <submittedName>
        <fullName evidence="2">Trehalose utilization</fullName>
    </submittedName>
</protein>
<evidence type="ECO:0000259" key="1">
    <source>
        <dbReference type="Pfam" id="PF06283"/>
    </source>
</evidence>
<organism evidence="2 3">
    <name type="scientific">Microbacterium trichothecenolyticum</name>
    <name type="common">Aureobacterium trichothecenolyticum</name>
    <dbReference type="NCBI Taxonomy" id="69370"/>
    <lineage>
        <taxon>Bacteria</taxon>
        <taxon>Bacillati</taxon>
        <taxon>Actinomycetota</taxon>
        <taxon>Actinomycetes</taxon>
        <taxon>Micrococcales</taxon>
        <taxon>Microbacteriaceae</taxon>
        <taxon>Microbacterium</taxon>
    </lineage>
</organism>
<dbReference type="AlphaFoldDB" id="A0A0M2HJP9"/>
<dbReference type="InterPro" id="IPR029062">
    <property type="entry name" value="Class_I_gatase-like"/>
</dbReference>
<dbReference type="Pfam" id="PF06283">
    <property type="entry name" value="ThuA"/>
    <property type="match status" value="1"/>
</dbReference>
<comment type="caution">
    <text evidence="2">The sequence shown here is derived from an EMBL/GenBank/DDBJ whole genome shotgun (WGS) entry which is preliminary data.</text>
</comment>
<proteinExistence type="predicted"/>
<dbReference type="PANTHER" id="PTHR40469:SF2">
    <property type="entry name" value="GALACTOSE-BINDING DOMAIN-LIKE SUPERFAMILY PROTEIN"/>
    <property type="match status" value="1"/>
</dbReference>
<dbReference type="Gene3D" id="3.40.50.880">
    <property type="match status" value="1"/>
</dbReference>
<sequence length="233" mass="25045">MVTMDRPEAEPSPRRAVIATGTGRYADPWHPFPATSARIADALRADGWEVTVDDDVDHALSNLDGLDLLVVNAGDPWREGAAELGHRADPAADAGLRAAIARGIGLVAVHAALSSLRDHPAWREAIGGEWQPGVSWHPPIGDARVRVVDGDHPVTGPMPHLDVFDERYSDLVVDDGARVLAVHDVDGAEHPAVWVQEEPTRAVVCSLGHDERAYDSPAHVALLQRAARWAAQV</sequence>
<name>A0A0M2HJP9_MICTR</name>
<keyword evidence="3" id="KW-1185">Reference proteome</keyword>
<dbReference type="PANTHER" id="PTHR40469">
    <property type="entry name" value="SECRETED GLYCOSYL HYDROLASE"/>
    <property type="match status" value="1"/>
</dbReference>